<dbReference type="STRING" id="656024.FsymDg_1190"/>
<keyword evidence="1 6" id="KW-1277">Toxin-antitoxin system</keyword>
<dbReference type="RefSeq" id="WP_013872661.1">
    <property type="nucleotide sequence ID" value="NC_015656.1"/>
</dbReference>
<evidence type="ECO:0000256" key="1">
    <source>
        <dbReference type="ARBA" id="ARBA00022649"/>
    </source>
</evidence>
<dbReference type="KEGG" id="fsy:FsymDg_1190"/>
<evidence type="ECO:0000313" key="8">
    <source>
        <dbReference type="EMBL" id="AEH08684.1"/>
    </source>
</evidence>
<comment type="cofactor">
    <cofactor evidence="6">
        <name>Mg(2+)</name>
        <dbReference type="ChEBI" id="CHEBI:18420"/>
    </cofactor>
</comment>
<dbReference type="SUPFAM" id="SSF88723">
    <property type="entry name" value="PIN domain-like"/>
    <property type="match status" value="1"/>
</dbReference>
<proteinExistence type="inferred from homology"/>
<feature type="domain" description="PIN" evidence="7">
    <location>
        <begin position="4"/>
        <end position="126"/>
    </location>
</feature>
<feature type="binding site" evidence="6">
    <location>
        <position position="100"/>
    </location>
    <ligand>
        <name>Mg(2+)</name>
        <dbReference type="ChEBI" id="CHEBI:18420"/>
    </ligand>
</feature>
<comment type="similarity">
    <text evidence="6">Belongs to the PINc/VapC protein family.</text>
</comment>
<reference evidence="8 9" key="1">
    <citation type="submission" date="2011-05" db="EMBL/GenBank/DDBJ databases">
        <title>Complete sequence of chromosome of Frankia symbiont of Datisca glomerata.</title>
        <authorList>
            <consortium name="US DOE Joint Genome Institute"/>
            <person name="Lucas S."/>
            <person name="Han J."/>
            <person name="Lapidus A."/>
            <person name="Cheng J.-F."/>
            <person name="Goodwin L."/>
            <person name="Pitluck S."/>
            <person name="Peters L."/>
            <person name="Mikhailova N."/>
            <person name="Chertkov O."/>
            <person name="Teshima H."/>
            <person name="Han C."/>
            <person name="Tapia R."/>
            <person name="Land M."/>
            <person name="Hauser L."/>
            <person name="Kyrpides N."/>
            <person name="Ivanova N."/>
            <person name="Pagani I."/>
            <person name="Berry A."/>
            <person name="Pawlowski K."/>
            <person name="Persson T."/>
            <person name="Vanden Heuvel B."/>
            <person name="Benson D."/>
            <person name="Woyke T."/>
        </authorList>
    </citation>
    <scope>NUCLEOTIDE SEQUENCE [LARGE SCALE GENOMIC DNA]</scope>
    <source>
        <strain evidence="9">4085684</strain>
    </source>
</reference>
<organism evidence="8 9">
    <name type="scientific">Candidatus Protofrankia datiscae</name>
    <dbReference type="NCBI Taxonomy" id="2716812"/>
    <lineage>
        <taxon>Bacteria</taxon>
        <taxon>Bacillati</taxon>
        <taxon>Actinomycetota</taxon>
        <taxon>Actinomycetes</taxon>
        <taxon>Frankiales</taxon>
        <taxon>Frankiaceae</taxon>
        <taxon>Protofrankia</taxon>
    </lineage>
</organism>
<evidence type="ECO:0000256" key="4">
    <source>
        <dbReference type="ARBA" id="ARBA00022801"/>
    </source>
</evidence>
<evidence type="ECO:0000256" key="6">
    <source>
        <dbReference type="HAMAP-Rule" id="MF_00265"/>
    </source>
</evidence>
<evidence type="ECO:0000259" key="7">
    <source>
        <dbReference type="Pfam" id="PF01850"/>
    </source>
</evidence>
<dbReference type="Gene3D" id="3.40.50.1010">
    <property type="entry name" value="5'-nuclease"/>
    <property type="match status" value="1"/>
</dbReference>
<evidence type="ECO:0000256" key="2">
    <source>
        <dbReference type="ARBA" id="ARBA00022722"/>
    </source>
</evidence>
<keyword evidence="2 6" id="KW-0540">Nuclease</keyword>
<keyword evidence="9" id="KW-1185">Reference proteome</keyword>
<name>F8AZK6_9ACTN</name>
<dbReference type="EMBL" id="CP002801">
    <property type="protein sequence ID" value="AEH08684.1"/>
    <property type="molecule type" value="Genomic_DNA"/>
</dbReference>
<dbReference type="Proteomes" id="UP000001549">
    <property type="component" value="Chromosome"/>
</dbReference>
<dbReference type="GO" id="GO:0016787">
    <property type="term" value="F:hydrolase activity"/>
    <property type="evidence" value="ECO:0007669"/>
    <property type="project" value="UniProtKB-KW"/>
</dbReference>
<protein>
    <recommendedName>
        <fullName evidence="6">Ribonuclease VapC</fullName>
        <shortName evidence="6">RNase VapC</shortName>
        <ecNumber evidence="6">3.1.-.-</ecNumber>
    </recommendedName>
    <alternativeName>
        <fullName evidence="6">Toxin VapC</fullName>
    </alternativeName>
</protein>
<dbReference type="Pfam" id="PF01850">
    <property type="entry name" value="PIN"/>
    <property type="match status" value="1"/>
</dbReference>
<dbReference type="InterPro" id="IPR002716">
    <property type="entry name" value="PIN_dom"/>
</dbReference>
<accession>F8AZK6</accession>
<feature type="binding site" evidence="6">
    <location>
        <position position="7"/>
    </location>
    <ligand>
        <name>Mg(2+)</name>
        <dbReference type="ChEBI" id="CHEBI:18420"/>
    </ligand>
</feature>
<dbReference type="GO" id="GO:0090729">
    <property type="term" value="F:toxin activity"/>
    <property type="evidence" value="ECO:0007669"/>
    <property type="project" value="UniProtKB-KW"/>
</dbReference>
<dbReference type="EC" id="3.1.-.-" evidence="6"/>
<dbReference type="HAMAP" id="MF_00265">
    <property type="entry name" value="VapC_Nob1"/>
    <property type="match status" value="1"/>
</dbReference>
<keyword evidence="3 6" id="KW-0479">Metal-binding</keyword>
<keyword evidence="4 6" id="KW-0378">Hydrolase</keyword>
<dbReference type="GO" id="GO:0000287">
    <property type="term" value="F:magnesium ion binding"/>
    <property type="evidence" value="ECO:0007669"/>
    <property type="project" value="UniProtKB-UniRule"/>
</dbReference>
<gene>
    <name evidence="6" type="primary">vapC</name>
    <name evidence="8" type="ordered locus">FsymDg_1190</name>
</gene>
<keyword evidence="6" id="KW-0800">Toxin</keyword>
<comment type="function">
    <text evidence="6">Toxic component of a toxin-antitoxin (TA) system. An RNase.</text>
</comment>
<dbReference type="AlphaFoldDB" id="F8AZK6"/>
<evidence type="ECO:0000313" key="9">
    <source>
        <dbReference type="Proteomes" id="UP000001549"/>
    </source>
</evidence>
<dbReference type="InterPro" id="IPR029060">
    <property type="entry name" value="PIN-like_dom_sf"/>
</dbReference>
<dbReference type="GO" id="GO:0004540">
    <property type="term" value="F:RNA nuclease activity"/>
    <property type="evidence" value="ECO:0007669"/>
    <property type="project" value="InterPro"/>
</dbReference>
<dbReference type="InterPro" id="IPR022907">
    <property type="entry name" value="VapC_family"/>
</dbReference>
<evidence type="ECO:0000256" key="3">
    <source>
        <dbReference type="ARBA" id="ARBA00022723"/>
    </source>
</evidence>
<sequence>MTRVVLDAEAVNALVRADHPAERTVRHAMTAAHRLRRDVAVAAVTLAELYRGAGRSRALDAMLAREAPDGLLVRNTDRDLARLVGALLAEADLGSDYLADAHAAAVAVEAGGGVVLTGDPGDLTRLAGIHRTVVVEPLASVDGALQRGRRRERNQKRK</sequence>
<dbReference type="HOGENOM" id="CLU_1666836_0_0_11"/>
<evidence type="ECO:0000256" key="5">
    <source>
        <dbReference type="ARBA" id="ARBA00022842"/>
    </source>
</evidence>
<keyword evidence="5 6" id="KW-0460">Magnesium</keyword>